<dbReference type="RefSeq" id="WP_039399036.1">
    <property type="nucleotide sequence ID" value="NZ_JTDK01000009.1"/>
</dbReference>
<keyword evidence="2" id="KW-1133">Transmembrane helix</keyword>
<name>A0A0B2A797_9MICO</name>
<feature type="transmembrane region" description="Helical" evidence="2">
    <location>
        <begin position="20"/>
        <end position="41"/>
    </location>
</feature>
<gene>
    <name evidence="3" type="ORF">LK09_10445</name>
</gene>
<dbReference type="Proteomes" id="UP000031030">
    <property type="component" value="Unassembled WGS sequence"/>
</dbReference>
<keyword evidence="4" id="KW-1185">Reference proteome</keyword>
<evidence type="ECO:0000313" key="4">
    <source>
        <dbReference type="Proteomes" id="UP000031030"/>
    </source>
</evidence>
<keyword evidence="2" id="KW-0472">Membrane</keyword>
<comment type="caution">
    <text evidence="3">The sequence shown here is derived from an EMBL/GenBank/DDBJ whole genome shotgun (WGS) entry which is preliminary data.</text>
</comment>
<dbReference type="AlphaFoldDB" id="A0A0B2A797"/>
<feature type="region of interest" description="Disordered" evidence="1">
    <location>
        <begin position="96"/>
        <end position="120"/>
    </location>
</feature>
<dbReference type="EMBL" id="JTDK01000009">
    <property type="protein sequence ID" value="KHK97623.1"/>
    <property type="molecule type" value="Genomic_DNA"/>
</dbReference>
<feature type="compositionally biased region" description="Basic and acidic residues" evidence="1">
    <location>
        <begin position="110"/>
        <end position="120"/>
    </location>
</feature>
<evidence type="ECO:0000256" key="2">
    <source>
        <dbReference type="SAM" id="Phobius"/>
    </source>
</evidence>
<evidence type="ECO:0000256" key="1">
    <source>
        <dbReference type="SAM" id="MobiDB-lite"/>
    </source>
</evidence>
<evidence type="ECO:0000313" key="3">
    <source>
        <dbReference type="EMBL" id="KHK97623.1"/>
    </source>
</evidence>
<proteinExistence type="predicted"/>
<sequence length="120" mass="12426">MTDDPTTTDAAAKTPANIPLAILVCAGMLCLVVSGILWGSASHVFDGFSDPLRWELLDPTTAAWIVVLFWVGILCLIGALVASAVGFSVDRALAAHAATPRRAPAPGRTPSDDAARSPSE</sequence>
<protein>
    <submittedName>
        <fullName evidence="3">Uncharacterized protein</fullName>
    </submittedName>
</protein>
<reference evidence="3 4" key="1">
    <citation type="submission" date="2014-11" db="EMBL/GenBank/DDBJ databases">
        <title>Genome sequence of Microbacterium mangrovi MUSC 115(T).</title>
        <authorList>
            <person name="Lee L.-H."/>
        </authorList>
    </citation>
    <scope>NUCLEOTIDE SEQUENCE [LARGE SCALE GENOMIC DNA]</scope>
    <source>
        <strain evidence="3 4">MUSC 115</strain>
    </source>
</reference>
<keyword evidence="2" id="KW-0812">Transmembrane</keyword>
<feature type="transmembrane region" description="Helical" evidence="2">
    <location>
        <begin position="61"/>
        <end position="87"/>
    </location>
</feature>
<organism evidence="3 4">
    <name type="scientific">Microbacterium mangrovi</name>
    <dbReference type="NCBI Taxonomy" id="1348253"/>
    <lineage>
        <taxon>Bacteria</taxon>
        <taxon>Bacillati</taxon>
        <taxon>Actinomycetota</taxon>
        <taxon>Actinomycetes</taxon>
        <taxon>Micrococcales</taxon>
        <taxon>Microbacteriaceae</taxon>
        <taxon>Microbacterium</taxon>
    </lineage>
</organism>
<feature type="compositionally biased region" description="Low complexity" evidence="1">
    <location>
        <begin position="96"/>
        <end position="109"/>
    </location>
</feature>
<accession>A0A0B2A797</accession>